<feature type="chain" id="PRO_5046784724" evidence="2">
    <location>
        <begin position="21"/>
        <end position="279"/>
    </location>
</feature>
<evidence type="ECO:0000313" key="5">
    <source>
        <dbReference type="EMBL" id="MCO1659325.1"/>
    </source>
</evidence>
<dbReference type="Proteomes" id="UP001165283">
    <property type="component" value="Unassembled WGS sequence"/>
</dbReference>
<evidence type="ECO:0000256" key="2">
    <source>
        <dbReference type="SAM" id="SignalP"/>
    </source>
</evidence>
<proteinExistence type="predicted"/>
<keyword evidence="6" id="KW-1185">Reference proteome</keyword>
<dbReference type="CDD" id="cd13530">
    <property type="entry name" value="PBP2_peptides_like"/>
    <property type="match status" value="1"/>
</dbReference>
<dbReference type="Pfam" id="PF00497">
    <property type="entry name" value="SBP_bac_3"/>
    <property type="match status" value="1"/>
</dbReference>
<protein>
    <submittedName>
        <fullName evidence="5">Amino acid ABC transporter substrate-binding protein</fullName>
    </submittedName>
</protein>
<dbReference type="EMBL" id="JAGSOV010000064">
    <property type="protein sequence ID" value="MCO1659325.1"/>
    <property type="molecule type" value="Genomic_DNA"/>
</dbReference>
<feature type="domain" description="Solute-binding protein family 3/N-terminal" evidence="3">
    <location>
        <begin position="43"/>
        <end position="272"/>
    </location>
</feature>
<comment type="caution">
    <text evidence="5">The sequence shown here is derived from an EMBL/GenBank/DDBJ whole genome shotgun (WGS) entry which is preliminary data.</text>
</comment>
<dbReference type="SMART" id="SM00079">
    <property type="entry name" value="PBPe"/>
    <property type="match status" value="1"/>
</dbReference>
<evidence type="ECO:0000256" key="1">
    <source>
        <dbReference type="ARBA" id="ARBA00022729"/>
    </source>
</evidence>
<dbReference type="InterPro" id="IPR001320">
    <property type="entry name" value="Iontro_rcpt_C"/>
</dbReference>
<dbReference type="SMART" id="SM00062">
    <property type="entry name" value="PBPb"/>
    <property type="match status" value="1"/>
</dbReference>
<dbReference type="InterPro" id="IPR001638">
    <property type="entry name" value="Solute-binding_3/MltF_N"/>
</dbReference>
<dbReference type="SUPFAM" id="SSF53850">
    <property type="entry name" value="Periplasmic binding protein-like II"/>
    <property type="match status" value="1"/>
</dbReference>
<feature type="domain" description="Ionotropic glutamate receptor C-terminal" evidence="4">
    <location>
        <begin position="43"/>
        <end position="271"/>
    </location>
</feature>
<evidence type="ECO:0000313" key="6">
    <source>
        <dbReference type="Proteomes" id="UP001165283"/>
    </source>
</evidence>
<sequence length="279" mass="28909">MLAVAALLVPLAAAAGCAPAETTPTDAQATCEPGALPTLTDGTLTFGTDQPVYPPWYLDDDPASGEGFEGAVAYAIAEELGYARDRVTWVRVPFNAAIQPGPKTYDVNLTEFSITEERRRAVDFSSPYYDVKQAVIALEGTPAAAATTIAQLKELRVGAQVGTTSLEAVSEQIAPAAGPAVFNTNDDAKLALTNGQIDALVVDLPTAFYITSAELDNGTIVGQLPLGGGTPEQFGAVLDLGSPLTGCVSQAVDRLRDAGTLAQLEAQWLASAGSAPELR</sequence>
<evidence type="ECO:0000259" key="4">
    <source>
        <dbReference type="SMART" id="SM00079"/>
    </source>
</evidence>
<name>A0ABT1A8G8_9PSEU</name>
<gene>
    <name evidence="5" type="ORF">KDL28_30060</name>
</gene>
<organism evidence="5 6">
    <name type="scientific">Pseudonocardia humida</name>
    <dbReference type="NCBI Taxonomy" id="2800819"/>
    <lineage>
        <taxon>Bacteria</taxon>
        <taxon>Bacillati</taxon>
        <taxon>Actinomycetota</taxon>
        <taxon>Actinomycetes</taxon>
        <taxon>Pseudonocardiales</taxon>
        <taxon>Pseudonocardiaceae</taxon>
        <taxon>Pseudonocardia</taxon>
    </lineage>
</organism>
<feature type="signal peptide" evidence="2">
    <location>
        <begin position="1"/>
        <end position="20"/>
    </location>
</feature>
<dbReference type="Gene3D" id="3.40.190.10">
    <property type="entry name" value="Periplasmic binding protein-like II"/>
    <property type="match status" value="2"/>
</dbReference>
<keyword evidence="1 2" id="KW-0732">Signal</keyword>
<dbReference type="PANTHER" id="PTHR35936:SF19">
    <property type="entry name" value="AMINO-ACID-BINDING PROTEIN YXEM-RELATED"/>
    <property type="match status" value="1"/>
</dbReference>
<dbReference type="PANTHER" id="PTHR35936">
    <property type="entry name" value="MEMBRANE-BOUND LYTIC MUREIN TRANSGLYCOSYLASE F"/>
    <property type="match status" value="1"/>
</dbReference>
<accession>A0ABT1A8G8</accession>
<reference evidence="5" key="1">
    <citation type="submission" date="2021-04" db="EMBL/GenBank/DDBJ databases">
        <title>Pseudonocardia sp. nov., isolated from sandy soil of mangrove forest.</title>
        <authorList>
            <person name="Zan Z."/>
            <person name="Huang R."/>
            <person name="Liu W."/>
        </authorList>
    </citation>
    <scope>NUCLEOTIDE SEQUENCE</scope>
    <source>
        <strain evidence="5">S2-4</strain>
    </source>
</reference>
<evidence type="ECO:0000259" key="3">
    <source>
        <dbReference type="SMART" id="SM00062"/>
    </source>
</evidence>